<dbReference type="EMBL" id="JH993075">
    <property type="protein sequence ID" value="EKX36351.1"/>
    <property type="molecule type" value="Genomic_DNA"/>
</dbReference>
<dbReference type="RefSeq" id="XP_005823331.1">
    <property type="nucleotide sequence ID" value="XM_005823274.1"/>
</dbReference>
<evidence type="ECO:0000313" key="3">
    <source>
        <dbReference type="EMBL" id="EKX36351.1"/>
    </source>
</evidence>
<organism evidence="3">
    <name type="scientific">Guillardia theta (strain CCMP2712)</name>
    <name type="common">Cryptophyte</name>
    <dbReference type="NCBI Taxonomy" id="905079"/>
    <lineage>
        <taxon>Eukaryota</taxon>
        <taxon>Cryptophyceae</taxon>
        <taxon>Pyrenomonadales</taxon>
        <taxon>Geminigeraceae</taxon>
        <taxon>Guillardia</taxon>
    </lineage>
</organism>
<evidence type="ECO:0000256" key="2">
    <source>
        <dbReference type="SAM" id="Phobius"/>
    </source>
</evidence>
<dbReference type="GeneID" id="17293116"/>
<feature type="transmembrane region" description="Helical" evidence="2">
    <location>
        <begin position="694"/>
        <end position="715"/>
    </location>
</feature>
<accession>L1IJF0</accession>
<dbReference type="InterPro" id="IPR046348">
    <property type="entry name" value="SIS_dom_sf"/>
</dbReference>
<dbReference type="OMA" id="ETHWHEW"/>
<dbReference type="OrthoDB" id="2018816at2759"/>
<dbReference type="Proteomes" id="UP000011087">
    <property type="component" value="Unassembled WGS sequence"/>
</dbReference>
<keyword evidence="2" id="KW-0812">Transmembrane</keyword>
<keyword evidence="5" id="KW-1185">Reference proteome</keyword>
<name>L1IJF0_GUITC</name>
<dbReference type="GO" id="GO:0097367">
    <property type="term" value="F:carbohydrate derivative binding"/>
    <property type="evidence" value="ECO:0007669"/>
    <property type="project" value="InterPro"/>
</dbReference>
<feature type="region of interest" description="Disordered" evidence="1">
    <location>
        <begin position="984"/>
        <end position="1021"/>
    </location>
</feature>
<feature type="compositionally biased region" description="Basic and acidic residues" evidence="1">
    <location>
        <begin position="993"/>
        <end position="1016"/>
    </location>
</feature>
<reference evidence="4" key="3">
    <citation type="submission" date="2015-06" db="UniProtKB">
        <authorList>
            <consortium name="EnsemblProtists"/>
        </authorList>
    </citation>
    <scope>IDENTIFICATION</scope>
</reference>
<feature type="region of interest" description="Disordered" evidence="1">
    <location>
        <begin position="1"/>
        <end position="23"/>
    </location>
</feature>
<protein>
    <recommendedName>
        <fullName evidence="6">Glutamine amidotransferase type-2 domain-containing protein</fullName>
    </recommendedName>
</protein>
<evidence type="ECO:0000313" key="4">
    <source>
        <dbReference type="EnsemblProtists" id="EKX36351"/>
    </source>
</evidence>
<dbReference type="GO" id="GO:1901135">
    <property type="term" value="P:carbohydrate derivative metabolic process"/>
    <property type="evidence" value="ECO:0007669"/>
    <property type="project" value="InterPro"/>
</dbReference>
<sequence>MFLGHTRFATSSAPRLNESHPHRFSGPQTVRVWRVGGQGWEATDENYEVYVTHNGDFDYWELFDSLRTQKDLGRWLQNVLNMHKTIASCDSVKVAGMMELLRTQGIWKHSIRLAYQTSVQPSFQHTLNGEMLLEESLLNQITAIAENIFQQHVTGVPASSVLQDSRQVKDLIAVLAKAWYDIGGELRNRCGTCELLAQHSICYFLENDIFTALDKFLSCAHGSFGITACCTLDPNVVAIASRGQAMSVSFNEDLGVVLWGSEASAQMVPIGLVSGGGRGGGGRDIESQGGQSNMVPKCTHRHDLDEDGGEVIEIAICTNTQDRMAQEAAWCASGRMQVQFGESSPNFGRFSPFSMQNNLFLRVHRQKEQGFMPKEKFIAPETLLSLVGVGGDGPSLSRDASQAKDKVAADLADIPPILSFLRKEFSEQNGKNRTTSRHFFKMIRQKVLDKEQCKGDDAKRLMIDVLVTGAEASLWLGEQFASDLQSLFPTLRVIPMSSNKIIGVLSNTRGEAPMSGFAFCSTTMSLKETIVVSISHSGQTFPTLHATHALRKVCGDRVFVLTGSVDSKMSAAVGQHAYIGAPWTGRVWTTYAGWRPSEALTVSTVAAHHVLTELLLYLAEHVVCDEDVQFIKAAGNRFRKEDVKDLYRLNRDCCVKAIPNILGCDLNGGKMPSATHEKLVRKGRFWALHVLEGPYSWCLSAMYIFGTVVSGYPIFTGIMRGVTHDTGPEWLKYLLLAFDSLLYSFLPLFFSMILRLLQGREQFARLGKRTLVIGDVPYVHQLLESYVSKLFSLSYSIASIDVHGANAVDHLVHRFTHRVARGVLLAVGRPDGRLFSQTKAESWVMMAMQQAKAIVHLLSPPEIITVGHNPFRNTMLGDGNITLETLRPHFLCESLAGVDENEPMSRMATIKELNKNMLSAQTSYADHFDNKSFAQGENLEPIGSSYLQEMAPNDINRLRSKFQSLTEWAAAEADIGVHKTSDASAPVFYSNDNSKHDRSRHDKSRHSDLSSRRNDAESLSSHGRVAHVGANLVHSDQHHGGVLDKTIGRIFKRGQGGDESSHNLAEAAGPTVFDRALDKASGQLLDLLGKTNLVEIMYENRFASLERYVAFLVFFHAMAKRVASFPLLPFDISRSQSQLRIATTAAPISAAEVEREWATDKSASLLDVQITSSDMSRHGASAKPVDYW</sequence>
<dbReference type="KEGG" id="gtt:GUITHDRAFT_155261"/>
<evidence type="ECO:0008006" key="6">
    <source>
        <dbReference type="Google" id="ProtNLM"/>
    </source>
</evidence>
<gene>
    <name evidence="3" type="ORF">GUITHDRAFT_155261</name>
</gene>
<dbReference type="PaxDb" id="55529-EKX36351"/>
<dbReference type="eggNOG" id="ENOG502R831">
    <property type="taxonomic scope" value="Eukaryota"/>
</dbReference>
<reference evidence="5" key="2">
    <citation type="submission" date="2012-11" db="EMBL/GenBank/DDBJ databases">
        <authorList>
            <person name="Kuo A."/>
            <person name="Curtis B.A."/>
            <person name="Tanifuji G."/>
            <person name="Burki F."/>
            <person name="Gruber A."/>
            <person name="Irimia M."/>
            <person name="Maruyama S."/>
            <person name="Arias M.C."/>
            <person name="Ball S.G."/>
            <person name="Gile G.H."/>
            <person name="Hirakawa Y."/>
            <person name="Hopkins J.F."/>
            <person name="Rensing S.A."/>
            <person name="Schmutz J."/>
            <person name="Symeonidi A."/>
            <person name="Elias M."/>
            <person name="Eveleigh R.J."/>
            <person name="Herman E.K."/>
            <person name="Klute M.J."/>
            <person name="Nakayama T."/>
            <person name="Obornik M."/>
            <person name="Reyes-Prieto A."/>
            <person name="Armbrust E.V."/>
            <person name="Aves S.J."/>
            <person name="Beiko R.G."/>
            <person name="Coutinho P."/>
            <person name="Dacks J.B."/>
            <person name="Durnford D.G."/>
            <person name="Fast N.M."/>
            <person name="Green B.R."/>
            <person name="Grisdale C."/>
            <person name="Hempe F."/>
            <person name="Henrissat B."/>
            <person name="Hoppner M.P."/>
            <person name="Ishida K.-I."/>
            <person name="Kim E."/>
            <person name="Koreny L."/>
            <person name="Kroth P.G."/>
            <person name="Liu Y."/>
            <person name="Malik S.-B."/>
            <person name="Maier U.G."/>
            <person name="McRose D."/>
            <person name="Mock T."/>
            <person name="Neilson J.A."/>
            <person name="Onodera N.T."/>
            <person name="Poole A.M."/>
            <person name="Pritham E.J."/>
            <person name="Richards T.A."/>
            <person name="Rocap G."/>
            <person name="Roy S.W."/>
            <person name="Sarai C."/>
            <person name="Schaack S."/>
            <person name="Shirato S."/>
            <person name="Slamovits C.H."/>
            <person name="Spencer D.F."/>
            <person name="Suzuki S."/>
            <person name="Worden A.Z."/>
            <person name="Zauner S."/>
            <person name="Barry K."/>
            <person name="Bell C."/>
            <person name="Bharti A.K."/>
            <person name="Crow J.A."/>
            <person name="Grimwood J."/>
            <person name="Kramer R."/>
            <person name="Lindquist E."/>
            <person name="Lucas S."/>
            <person name="Salamov A."/>
            <person name="McFadden G.I."/>
            <person name="Lane C.E."/>
            <person name="Keeling P.J."/>
            <person name="Gray M.W."/>
            <person name="Grigoriev I.V."/>
            <person name="Archibald J.M."/>
        </authorList>
    </citation>
    <scope>NUCLEOTIDE SEQUENCE</scope>
    <source>
        <strain evidence="5">CCMP2712</strain>
    </source>
</reference>
<keyword evidence="2" id="KW-0472">Membrane</keyword>
<feature type="transmembrane region" description="Helical" evidence="2">
    <location>
        <begin position="735"/>
        <end position="757"/>
    </location>
</feature>
<reference evidence="3 5" key="1">
    <citation type="journal article" date="2012" name="Nature">
        <title>Algal genomes reveal evolutionary mosaicism and the fate of nucleomorphs.</title>
        <authorList>
            <consortium name="DOE Joint Genome Institute"/>
            <person name="Curtis B.A."/>
            <person name="Tanifuji G."/>
            <person name="Burki F."/>
            <person name="Gruber A."/>
            <person name="Irimia M."/>
            <person name="Maruyama S."/>
            <person name="Arias M.C."/>
            <person name="Ball S.G."/>
            <person name="Gile G.H."/>
            <person name="Hirakawa Y."/>
            <person name="Hopkins J.F."/>
            <person name="Kuo A."/>
            <person name="Rensing S.A."/>
            <person name="Schmutz J."/>
            <person name="Symeonidi A."/>
            <person name="Elias M."/>
            <person name="Eveleigh R.J."/>
            <person name="Herman E.K."/>
            <person name="Klute M.J."/>
            <person name="Nakayama T."/>
            <person name="Obornik M."/>
            <person name="Reyes-Prieto A."/>
            <person name="Armbrust E.V."/>
            <person name="Aves S.J."/>
            <person name="Beiko R.G."/>
            <person name="Coutinho P."/>
            <person name="Dacks J.B."/>
            <person name="Durnford D.G."/>
            <person name="Fast N.M."/>
            <person name="Green B.R."/>
            <person name="Grisdale C.J."/>
            <person name="Hempel F."/>
            <person name="Henrissat B."/>
            <person name="Hoppner M.P."/>
            <person name="Ishida K."/>
            <person name="Kim E."/>
            <person name="Koreny L."/>
            <person name="Kroth P.G."/>
            <person name="Liu Y."/>
            <person name="Malik S.B."/>
            <person name="Maier U.G."/>
            <person name="McRose D."/>
            <person name="Mock T."/>
            <person name="Neilson J.A."/>
            <person name="Onodera N.T."/>
            <person name="Poole A.M."/>
            <person name="Pritham E.J."/>
            <person name="Richards T.A."/>
            <person name="Rocap G."/>
            <person name="Roy S.W."/>
            <person name="Sarai C."/>
            <person name="Schaack S."/>
            <person name="Shirato S."/>
            <person name="Slamovits C.H."/>
            <person name="Spencer D.F."/>
            <person name="Suzuki S."/>
            <person name="Worden A.Z."/>
            <person name="Zauner S."/>
            <person name="Barry K."/>
            <person name="Bell C."/>
            <person name="Bharti A.K."/>
            <person name="Crow J.A."/>
            <person name="Grimwood J."/>
            <person name="Kramer R."/>
            <person name="Lindquist E."/>
            <person name="Lucas S."/>
            <person name="Salamov A."/>
            <person name="McFadden G.I."/>
            <person name="Lane C.E."/>
            <person name="Keeling P.J."/>
            <person name="Gray M.W."/>
            <person name="Grigoriev I.V."/>
            <person name="Archibald J.M."/>
        </authorList>
    </citation>
    <scope>NUCLEOTIDE SEQUENCE</scope>
    <source>
        <strain evidence="3 5">CCMP2712</strain>
    </source>
</reference>
<dbReference type="HOGENOM" id="CLU_251601_0_0_1"/>
<dbReference type="SUPFAM" id="SSF53697">
    <property type="entry name" value="SIS domain"/>
    <property type="match status" value="1"/>
</dbReference>
<dbReference type="AlphaFoldDB" id="L1IJF0"/>
<dbReference type="Gene3D" id="3.40.50.10490">
    <property type="entry name" value="Glucose-6-phosphate isomerase like protein, domain 1"/>
    <property type="match status" value="1"/>
</dbReference>
<evidence type="ECO:0000256" key="1">
    <source>
        <dbReference type="SAM" id="MobiDB-lite"/>
    </source>
</evidence>
<evidence type="ECO:0000313" key="5">
    <source>
        <dbReference type="Proteomes" id="UP000011087"/>
    </source>
</evidence>
<proteinExistence type="predicted"/>
<dbReference type="EnsemblProtists" id="EKX36351">
    <property type="protein sequence ID" value="EKX36351"/>
    <property type="gene ID" value="GUITHDRAFT_155261"/>
</dbReference>
<keyword evidence="2" id="KW-1133">Transmembrane helix</keyword>